<feature type="compositionally biased region" description="Basic and acidic residues" evidence="2">
    <location>
        <begin position="350"/>
        <end position="360"/>
    </location>
</feature>
<feature type="region of interest" description="Disordered" evidence="2">
    <location>
        <begin position="350"/>
        <end position="651"/>
    </location>
</feature>
<evidence type="ECO:0000256" key="1">
    <source>
        <dbReference type="SAM" id="Coils"/>
    </source>
</evidence>
<evidence type="ECO:0000256" key="2">
    <source>
        <dbReference type="SAM" id="MobiDB-lite"/>
    </source>
</evidence>
<keyword evidence="4" id="KW-1185">Reference proteome</keyword>
<protein>
    <submittedName>
        <fullName evidence="3">Uncharacterized protein</fullName>
    </submittedName>
</protein>
<feature type="coiled-coil region" evidence="1">
    <location>
        <begin position="43"/>
        <end position="70"/>
    </location>
</feature>
<sequence>MSLRAPTPSRSTPTPSTSRQPIQAALEAAAKGQSHVDETFLKNRTLEHTVERLKSTLAAEEARSKDAMHRIQQKWEAEREEWREGCDALQTAHRIAHLETAVELEKERLELLKSKTTLRQERTKLLHRDFRLVMFQVQESKLERRIRELEDEIQQFQEAHNLRIQDREDLETQLAAVESTLKDVQNEKAQIEATLSGLRSEHGVKLGLLSSKAAELDRAILRYDTLKSTHEELKGKHDELQKLHSNATRQLEKWSNLDSRDNEELGKLRGQKVELEIAVKDLENRLEEANAESEAAKVKFSKWKKRLEEYTAALTEANENATLLEAEAQETREQLEAAQLEIQELKARLESEERKGKAVERQATTMKPHRTALSPIPASDSEVEEVPSPIPVKQSSKAKPSSRAKRTAQPKQSGEASDVDGAKSPLAKTRSKSRGHDEESDVVEEVPPPAKKPRAKKAPTTVETEDPGPSKPKPKRGRPKKSPGVSGSDVEVTEATTAPVKKGKSKVPEIIIEEVEEQEQDPPAKRKRKKPDEEDEDIGRKSVEPAPKPKRTRAPKDKPPSRQPSVARATSKVDDSDDDAGAAAQPKKKRKINLFPTAQPQTFDWDHLGQGGGGLNIPTDLSPVKDTDAIPPRSTSRLGSVLGSFSQAGRR</sequence>
<dbReference type="AlphaFoldDB" id="A0A8K0UN42"/>
<dbReference type="EMBL" id="JAEVFJ010000017">
    <property type="protein sequence ID" value="KAH8099960.1"/>
    <property type="molecule type" value="Genomic_DNA"/>
</dbReference>
<evidence type="ECO:0000313" key="3">
    <source>
        <dbReference type="EMBL" id="KAH8099960.1"/>
    </source>
</evidence>
<evidence type="ECO:0000313" key="4">
    <source>
        <dbReference type="Proteomes" id="UP000813824"/>
    </source>
</evidence>
<feature type="compositionally biased region" description="Low complexity" evidence="2">
    <location>
        <begin position="1"/>
        <end position="19"/>
    </location>
</feature>
<feature type="region of interest" description="Disordered" evidence="2">
    <location>
        <begin position="1"/>
        <end position="35"/>
    </location>
</feature>
<reference evidence="3" key="1">
    <citation type="journal article" date="2021" name="New Phytol.">
        <title>Evolutionary innovations through gain and loss of genes in the ectomycorrhizal Boletales.</title>
        <authorList>
            <person name="Wu G."/>
            <person name="Miyauchi S."/>
            <person name="Morin E."/>
            <person name="Kuo A."/>
            <person name="Drula E."/>
            <person name="Varga T."/>
            <person name="Kohler A."/>
            <person name="Feng B."/>
            <person name="Cao Y."/>
            <person name="Lipzen A."/>
            <person name="Daum C."/>
            <person name="Hundley H."/>
            <person name="Pangilinan J."/>
            <person name="Johnson J."/>
            <person name="Barry K."/>
            <person name="LaButti K."/>
            <person name="Ng V."/>
            <person name="Ahrendt S."/>
            <person name="Min B."/>
            <person name="Choi I.G."/>
            <person name="Park H."/>
            <person name="Plett J.M."/>
            <person name="Magnuson J."/>
            <person name="Spatafora J.W."/>
            <person name="Nagy L.G."/>
            <person name="Henrissat B."/>
            <person name="Grigoriev I.V."/>
            <person name="Yang Z.L."/>
            <person name="Xu J."/>
            <person name="Martin F.M."/>
        </authorList>
    </citation>
    <scope>NUCLEOTIDE SEQUENCE</scope>
    <source>
        <strain evidence="3">KKN 215</strain>
    </source>
</reference>
<feature type="compositionally biased region" description="Acidic residues" evidence="2">
    <location>
        <begin position="511"/>
        <end position="520"/>
    </location>
</feature>
<gene>
    <name evidence="3" type="ORF">BXZ70DRAFT_939728</name>
</gene>
<feature type="compositionally biased region" description="Basic residues" evidence="2">
    <location>
        <begin position="472"/>
        <end position="481"/>
    </location>
</feature>
<feature type="compositionally biased region" description="Polar residues" evidence="2">
    <location>
        <begin position="633"/>
        <end position="651"/>
    </location>
</feature>
<proteinExistence type="predicted"/>
<name>A0A8K0UN42_9AGAR</name>
<comment type="caution">
    <text evidence="3">The sequence shown here is derived from an EMBL/GenBank/DDBJ whole genome shotgun (WGS) entry which is preliminary data.</text>
</comment>
<keyword evidence="1" id="KW-0175">Coiled coil</keyword>
<dbReference type="OrthoDB" id="2681654at2759"/>
<accession>A0A8K0UN42</accession>
<organism evidence="3 4">
    <name type="scientific">Cristinia sonorae</name>
    <dbReference type="NCBI Taxonomy" id="1940300"/>
    <lineage>
        <taxon>Eukaryota</taxon>
        <taxon>Fungi</taxon>
        <taxon>Dikarya</taxon>
        <taxon>Basidiomycota</taxon>
        <taxon>Agaricomycotina</taxon>
        <taxon>Agaricomycetes</taxon>
        <taxon>Agaricomycetidae</taxon>
        <taxon>Agaricales</taxon>
        <taxon>Pleurotineae</taxon>
        <taxon>Stephanosporaceae</taxon>
        <taxon>Cristinia</taxon>
    </lineage>
</organism>
<dbReference type="Proteomes" id="UP000813824">
    <property type="component" value="Unassembled WGS sequence"/>
</dbReference>